<comment type="caution">
    <text evidence="2">The sequence shown here is derived from an EMBL/GenBank/DDBJ whole genome shotgun (WGS) entry which is preliminary data.</text>
</comment>
<reference evidence="2" key="1">
    <citation type="journal article" date="2014" name="Front. Microbiol.">
        <title>High frequency of phylogenetically diverse reductive dehalogenase-homologous genes in deep subseafloor sedimentary metagenomes.</title>
        <authorList>
            <person name="Kawai M."/>
            <person name="Futagami T."/>
            <person name="Toyoda A."/>
            <person name="Takaki Y."/>
            <person name="Nishi S."/>
            <person name="Hori S."/>
            <person name="Arai W."/>
            <person name="Tsubouchi T."/>
            <person name="Morono Y."/>
            <person name="Uchiyama I."/>
            <person name="Ito T."/>
            <person name="Fujiyama A."/>
            <person name="Inagaki F."/>
            <person name="Takami H."/>
        </authorList>
    </citation>
    <scope>NUCLEOTIDE SEQUENCE</scope>
    <source>
        <strain evidence="2">Expedition CK06-06</strain>
    </source>
</reference>
<sequence length="160" mass="18743">MKLEKLYKRAVETGIQNDLRGKEEIKKILKEEKEKYKKLKEEEVEYYDKDRLFNPYSDTRVLNGDLNINVKKVIVGIDMEIGEILLTYILNKDLDKKIDIIIAHHPEGFALAKLYDVMRLQADLLANYGITISVAEQLLEKRISEVERRLMPINHNRAVD</sequence>
<name>X0W6E4_9ZZZZ</name>
<feature type="coiled-coil region" evidence="1">
    <location>
        <begin position="19"/>
        <end position="49"/>
    </location>
</feature>
<evidence type="ECO:0008006" key="3">
    <source>
        <dbReference type="Google" id="ProtNLM"/>
    </source>
</evidence>
<keyword evidence="1" id="KW-0175">Coiled coil</keyword>
<evidence type="ECO:0000256" key="1">
    <source>
        <dbReference type="SAM" id="Coils"/>
    </source>
</evidence>
<accession>X0W6E4</accession>
<dbReference type="EMBL" id="BARS01036898">
    <property type="protein sequence ID" value="GAG20193.1"/>
    <property type="molecule type" value="Genomic_DNA"/>
</dbReference>
<dbReference type="AlphaFoldDB" id="X0W6E4"/>
<gene>
    <name evidence="2" type="ORF">S01H1_56651</name>
</gene>
<protein>
    <recommendedName>
        <fullName evidence="3">NGG1p interacting factor NIF3</fullName>
    </recommendedName>
</protein>
<feature type="non-terminal residue" evidence="2">
    <location>
        <position position="160"/>
    </location>
</feature>
<proteinExistence type="predicted"/>
<organism evidence="2">
    <name type="scientific">marine sediment metagenome</name>
    <dbReference type="NCBI Taxonomy" id="412755"/>
    <lineage>
        <taxon>unclassified sequences</taxon>
        <taxon>metagenomes</taxon>
        <taxon>ecological metagenomes</taxon>
    </lineage>
</organism>
<evidence type="ECO:0000313" key="2">
    <source>
        <dbReference type="EMBL" id="GAG20193.1"/>
    </source>
</evidence>